<keyword evidence="3" id="KW-1185">Reference proteome</keyword>
<sequence length="93" mass="10357">MANGDLRDISLLGCVKIKNRECKAIPLTLRLGKTRSLGRSQLHWIHKHEHNFVLACLHPPRSPTREAVCRSSGKNQTRHLPGVHPEYSATASG</sequence>
<evidence type="ECO:0000313" key="3">
    <source>
        <dbReference type="Proteomes" id="UP000886998"/>
    </source>
</evidence>
<evidence type="ECO:0000313" key="2">
    <source>
        <dbReference type="EMBL" id="GFS62983.1"/>
    </source>
</evidence>
<reference evidence="2" key="1">
    <citation type="submission" date="2020-08" db="EMBL/GenBank/DDBJ databases">
        <title>Multicomponent nature underlies the extraordinary mechanical properties of spider dragline silk.</title>
        <authorList>
            <person name="Kono N."/>
            <person name="Nakamura H."/>
            <person name="Mori M."/>
            <person name="Yoshida Y."/>
            <person name="Ohtoshi R."/>
            <person name="Malay A.D."/>
            <person name="Moran D.A.P."/>
            <person name="Tomita M."/>
            <person name="Numata K."/>
            <person name="Arakawa K."/>
        </authorList>
    </citation>
    <scope>NUCLEOTIDE SEQUENCE</scope>
</reference>
<evidence type="ECO:0000256" key="1">
    <source>
        <dbReference type="SAM" id="MobiDB-lite"/>
    </source>
</evidence>
<name>A0A8X6IWY9_9ARAC</name>
<organism evidence="2 3">
    <name type="scientific">Trichonephila inaurata madagascariensis</name>
    <dbReference type="NCBI Taxonomy" id="2747483"/>
    <lineage>
        <taxon>Eukaryota</taxon>
        <taxon>Metazoa</taxon>
        <taxon>Ecdysozoa</taxon>
        <taxon>Arthropoda</taxon>
        <taxon>Chelicerata</taxon>
        <taxon>Arachnida</taxon>
        <taxon>Araneae</taxon>
        <taxon>Araneomorphae</taxon>
        <taxon>Entelegynae</taxon>
        <taxon>Araneoidea</taxon>
        <taxon>Nephilidae</taxon>
        <taxon>Trichonephila</taxon>
        <taxon>Trichonephila inaurata</taxon>
    </lineage>
</organism>
<dbReference type="EMBL" id="BMAV01027869">
    <property type="protein sequence ID" value="GFS62983.1"/>
    <property type="molecule type" value="Genomic_DNA"/>
</dbReference>
<accession>A0A8X6IWY9</accession>
<gene>
    <name evidence="2" type="ORF">TNIN_492201</name>
</gene>
<feature type="region of interest" description="Disordered" evidence="1">
    <location>
        <begin position="67"/>
        <end position="93"/>
    </location>
</feature>
<dbReference type="AlphaFoldDB" id="A0A8X6IWY9"/>
<comment type="caution">
    <text evidence="2">The sequence shown here is derived from an EMBL/GenBank/DDBJ whole genome shotgun (WGS) entry which is preliminary data.</text>
</comment>
<proteinExistence type="predicted"/>
<protein>
    <submittedName>
        <fullName evidence="2">Uncharacterized protein</fullName>
    </submittedName>
</protein>
<dbReference type="Proteomes" id="UP000886998">
    <property type="component" value="Unassembled WGS sequence"/>
</dbReference>